<feature type="region of interest" description="Disordered" evidence="1">
    <location>
        <begin position="381"/>
        <end position="418"/>
    </location>
</feature>
<protein>
    <recommendedName>
        <fullName evidence="4">Peptidase A2 domain-containing protein</fullName>
    </recommendedName>
</protein>
<organism evidence="2 3">
    <name type="scientific">Merluccius polli</name>
    <name type="common">Benguela hake</name>
    <name type="synonym">Merluccius cadenati</name>
    <dbReference type="NCBI Taxonomy" id="89951"/>
    <lineage>
        <taxon>Eukaryota</taxon>
        <taxon>Metazoa</taxon>
        <taxon>Chordata</taxon>
        <taxon>Craniata</taxon>
        <taxon>Vertebrata</taxon>
        <taxon>Euteleostomi</taxon>
        <taxon>Actinopterygii</taxon>
        <taxon>Neopterygii</taxon>
        <taxon>Teleostei</taxon>
        <taxon>Neoteleostei</taxon>
        <taxon>Acanthomorphata</taxon>
        <taxon>Zeiogadaria</taxon>
        <taxon>Gadariae</taxon>
        <taxon>Gadiformes</taxon>
        <taxon>Gadoidei</taxon>
        <taxon>Merlucciidae</taxon>
        <taxon>Merluccius</taxon>
    </lineage>
</organism>
<dbReference type="InterPro" id="IPR021109">
    <property type="entry name" value="Peptidase_aspartic_dom_sf"/>
</dbReference>
<name>A0AA47PDF1_MERPO</name>
<accession>A0AA47PDF1</accession>
<dbReference type="InterPro" id="IPR001969">
    <property type="entry name" value="Aspartic_peptidase_AS"/>
</dbReference>
<reference evidence="2" key="1">
    <citation type="journal article" date="2023" name="Front. Mar. Sci.">
        <title>A new Merluccius polli reference genome to investigate the effects of global change in West African waters.</title>
        <authorList>
            <person name="Mateo J.L."/>
            <person name="Blanco-Fernandez C."/>
            <person name="Garcia-Vazquez E."/>
            <person name="Machado-Schiaffino G."/>
        </authorList>
    </citation>
    <scope>NUCLEOTIDE SEQUENCE</scope>
    <source>
        <strain evidence="2">C29</strain>
        <tissue evidence="2">Fin</tissue>
    </source>
</reference>
<dbReference type="GO" id="GO:0006508">
    <property type="term" value="P:proteolysis"/>
    <property type="evidence" value="ECO:0007669"/>
    <property type="project" value="InterPro"/>
</dbReference>
<dbReference type="EMBL" id="JAOPHQ010000001">
    <property type="protein sequence ID" value="KAK0156633.1"/>
    <property type="molecule type" value="Genomic_DNA"/>
</dbReference>
<evidence type="ECO:0000313" key="2">
    <source>
        <dbReference type="EMBL" id="KAK0156633.1"/>
    </source>
</evidence>
<feature type="compositionally biased region" description="Basic and acidic residues" evidence="1">
    <location>
        <begin position="351"/>
        <end position="363"/>
    </location>
</feature>
<dbReference type="Gene3D" id="2.40.70.10">
    <property type="entry name" value="Acid Proteases"/>
    <property type="match status" value="1"/>
</dbReference>
<sequence>MHPSPGGPVIRSHFAKQSYNTPQAPSTSVFGNCLIVEVKIAGIKTDCLLDTGSEVTTIRESHFTDPRSSANWVQITAANSLEIPLLGCLEAEVECMGKTVGRKCVFVLKDESPNVEGMKGPPGILGMNVLSELKDLFVATDGMKKMDKYRGTEAKVHRVLANIRKEAGSLGQSGRIGYVKVAGRETVIIPPLSEHILEGHCGMPSKASFQVLVEATSGVSLPKSLLVANVLATTTGGRVPIRVLNSSEKPVMLKPRSRIADASRRRKRAYDRRAAGALMRAGDRVLLRNHSHRGRNKIGDKWEPFPYIVVAQNHGDIPVYTIRPEKGGPSKVVHRDQLRLCTFRSPPPCPEGRHQPRKDKDTGPDIDTGCPNLICIPATAHTPHANTDTGDRDVVEGHPNGDGQVGGEALGETVRPIC</sequence>
<dbReference type="SUPFAM" id="SSF50630">
    <property type="entry name" value="Acid proteases"/>
    <property type="match status" value="1"/>
</dbReference>
<comment type="caution">
    <text evidence="2">The sequence shown here is derived from an EMBL/GenBank/DDBJ whole genome shotgun (WGS) entry which is preliminary data.</text>
</comment>
<keyword evidence="3" id="KW-1185">Reference proteome</keyword>
<dbReference type="Proteomes" id="UP001174136">
    <property type="component" value="Unassembled WGS sequence"/>
</dbReference>
<dbReference type="AlphaFoldDB" id="A0AA47PDF1"/>
<feature type="region of interest" description="Disordered" evidence="1">
    <location>
        <begin position="343"/>
        <end position="366"/>
    </location>
</feature>
<dbReference type="GO" id="GO:0004190">
    <property type="term" value="F:aspartic-type endopeptidase activity"/>
    <property type="evidence" value="ECO:0007669"/>
    <property type="project" value="InterPro"/>
</dbReference>
<proteinExistence type="predicted"/>
<gene>
    <name evidence="2" type="ORF">N1851_000066</name>
</gene>
<dbReference type="PROSITE" id="PS00141">
    <property type="entry name" value="ASP_PROTEASE"/>
    <property type="match status" value="1"/>
</dbReference>
<evidence type="ECO:0008006" key="4">
    <source>
        <dbReference type="Google" id="ProtNLM"/>
    </source>
</evidence>
<evidence type="ECO:0000256" key="1">
    <source>
        <dbReference type="SAM" id="MobiDB-lite"/>
    </source>
</evidence>
<evidence type="ECO:0000313" key="3">
    <source>
        <dbReference type="Proteomes" id="UP001174136"/>
    </source>
</evidence>